<comment type="caution">
    <text evidence="1">The sequence shown here is derived from an EMBL/GenBank/DDBJ whole genome shotgun (WGS) entry which is preliminary data.</text>
</comment>
<dbReference type="GeneID" id="29990238"/>
<dbReference type="RefSeq" id="XP_018656650.1">
    <property type="nucleotide sequence ID" value="XM_018810155.1"/>
</dbReference>
<protein>
    <submittedName>
        <fullName evidence="1">Uncharacterized protein</fullName>
    </submittedName>
</protein>
<dbReference type="STRING" id="398673.A0A2P4Z947"/>
<reference evidence="1 2" key="1">
    <citation type="journal article" date="2016" name="Genome Announc.">
        <title>Draft Whole-Genome Sequence of Trichoderma gamsii T6085, a Promising Biocontrol Agent of Fusarium Head Blight on Wheat.</title>
        <authorList>
            <person name="Baroncelli R."/>
            <person name="Zapparata A."/>
            <person name="Piaggeschi G."/>
            <person name="Sarrocco S."/>
            <person name="Vannacci G."/>
        </authorList>
    </citation>
    <scope>NUCLEOTIDE SEQUENCE [LARGE SCALE GENOMIC DNA]</scope>
    <source>
        <strain evidence="1 2">T6085</strain>
    </source>
</reference>
<proteinExistence type="predicted"/>
<dbReference type="AlphaFoldDB" id="A0A2P4Z947"/>
<organism evidence="1 2">
    <name type="scientific">Trichoderma gamsii</name>
    <dbReference type="NCBI Taxonomy" id="398673"/>
    <lineage>
        <taxon>Eukaryota</taxon>
        <taxon>Fungi</taxon>
        <taxon>Dikarya</taxon>
        <taxon>Ascomycota</taxon>
        <taxon>Pezizomycotina</taxon>
        <taxon>Sordariomycetes</taxon>
        <taxon>Hypocreomycetidae</taxon>
        <taxon>Hypocreales</taxon>
        <taxon>Hypocreaceae</taxon>
        <taxon>Trichoderma</taxon>
    </lineage>
</organism>
<dbReference type="Proteomes" id="UP000054821">
    <property type="component" value="Unassembled WGS sequence"/>
</dbReference>
<name>A0A2P4Z947_9HYPO</name>
<keyword evidence="2" id="KW-1185">Reference proteome</keyword>
<evidence type="ECO:0000313" key="2">
    <source>
        <dbReference type="Proteomes" id="UP000054821"/>
    </source>
</evidence>
<accession>A0A2P4Z947</accession>
<dbReference type="EMBL" id="JPDN02000060">
    <property type="protein sequence ID" value="PON20796.1"/>
    <property type="molecule type" value="Genomic_DNA"/>
</dbReference>
<sequence length="128" mass="14597">MQGIKTALGPDSPQELQLARRLEHVYIDQCEWDLALDVCFKILAQRLFDSTKEPMSNPQSHDEGALWTMEDIAQIYDCVANFNMAIAWLKQARASGGICWGAGVRLEHINDKLMELLKRHELDQEAQL</sequence>
<gene>
    <name evidence="1" type="ORF">TGAM01_v210304</name>
</gene>
<evidence type="ECO:0000313" key="1">
    <source>
        <dbReference type="EMBL" id="PON20796.1"/>
    </source>
</evidence>